<keyword evidence="1" id="KW-0812">Transmembrane</keyword>
<keyword evidence="3" id="KW-1185">Reference proteome</keyword>
<name>A0AA39PBR2_9AGAR</name>
<proteinExistence type="predicted"/>
<evidence type="ECO:0008006" key="4">
    <source>
        <dbReference type="Google" id="ProtNLM"/>
    </source>
</evidence>
<keyword evidence="1" id="KW-1133">Transmembrane helix</keyword>
<dbReference type="Proteomes" id="UP001175227">
    <property type="component" value="Unassembled WGS sequence"/>
</dbReference>
<feature type="transmembrane region" description="Helical" evidence="1">
    <location>
        <begin position="126"/>
        <end position="143"/>
    </location>
</feature>
<reference evidence="2" key="1">
    <citation type="submission" date="2023-06" db="EMBL/GenBank/DDBJ databases">
        <authorList>
            <consortium name="Lawrence Berkeley National Laboratory"/>
            <person name="Ahrendt S."/>
            <person name="Sahu N."/>
            <person name="Indic B."/>
            <person name="Wong-Bajracharya J."/>
            <person name="Merenyi Z."/>
            <person name="Ke H.-M."/>
            <person name="Monk M."/>
            <person name="Kocsube S."/>
            <person name="Drula E."/>
            <person name="Lipzen A."/>
            <person name="Balint B."/>
            <person name="Henrissat B."/>
            <person name="Andreopoulos B."/>
            <person name="Martin F.M."/>
            <person name="Harder C.B."/>
            <person name="Rigling D."/>
            <person name="Ford K.L."/>
            <person name="Foster G.D."/>
            <person name="Pangilinan J."/>
            <person name="Papanicolaou A."/>
            <person name="Barry K."/>
            <person name="LaButti K."/>
            <person name="Viragh M."/>
            <person name="Koriabine M."/>
            <person name="Yan M."/>
            <person name="Riley R."/>
            <person name="Champramary S."/>
            <person name="Plett K.L."/>
            <person name="Tsai I.J."/>
            <person name="Slot J."/>
            <person name="Sipos G."/>
            <person name="Plett J."/>
            <person name="Nagy L.G."/>
            <person name="Grigoriev I.V."/>
        </authorList>
    </citation>
    <scope>NUCLEOTIDE SEQUENCE</scope>
    <source>
        <strain evidence="2">ICMP 16352</strain>
    </source>
</reference>
<sequence>MITFPDGTKWVARIPEPSHTDSRKIESMVGTMRLITERTSLPLPIVHAYDSTRNNSLGFVCSNLIALVNSSSRALIVHIQSGLCAKSRMARLSTKSDRSPLLFPTSMNSLHYLSISTLNLHRVTRIILFFVSLAFFSPIGALMDRHSSCRLLILTLRM</sequence>
<gene>
    <name evidence="2" type="ORF">IW261DRAFT_1470155</name>
</gene>
<evidence type="ECO:0000313" key="2">
    <source>
        <dbReference type="EMBL" id="KAK0481308.1"/>
    </source>
</evidence>
<evidence type="ECO:0000313" key="3">
    <source>
        <dbReference type="Proteomes" id="UP001175227"/>
    </source>
</evidence>
<protein>
    <recommendedName>
        <fullName evidence="4">Aminoglycoside phosphotransferase domain-containing protein</fullName>
    </recommendedName>
</protein>
<dbReference type="AlphaFoldDB" id="A0AA39PBR2"/>
<dbReference type="EMBL" id="JAUEPR010000008">
    <property type="protein sequence ID" value="KAK0481308.1"/>
    <property type="molecule type" value="Genomic_DNA"/>
</dbReference>
<organism evidence="2 3">
    <name type="scientific">Armillaria novae-zelandiae</name>
    <dbReference type="NCBI Taxonomy" id="153914"/>
    <lineage>
        <taxon>Eukaryota</taxon>
        <taxon>Fungi</taxon>
        <taxon>Dikarya</taxon>
        <taxon>Basidiomycota</taxon>
        <taxon>Agaricomycotina</taxon>
        <taxon>Agaricomycetes</taxon>
        <taxon>Agaricomycetidae</taxon>
        <taxon>Agaricales</taxon>
        <taxon>Marasmiineae</taxon>
        <taxon>Physalacriaceae</taxon>
        <taxon>Armillaria</taxon>
    </lineage>
</organism>
<accession>A0AA39PBR2</accession>
<keyword evidence="1" id="KW-0472">Membrane</keyword>
<comment type="caution">
    <text evidence="2">The sequence shown here is derived from an EMBL/GenBank/DDBJ whole genome shotgun (WGS) entry which is preliminary data.</text>
</comment>
<evidence type="ECO:0000256" key="1">
    <source>
        <dbReference type="SAM" id="Phobius"/>
    </source>
</evidence>